<evidence type="ECO:0000256" key="2">
    <source>
        <dbReference type="ARBA" id="ARBA00023136"/>
    </source>
</evidence>
<dbReference type="AlphaFoldDB" id="T0FBE7"/>
<keyword evidence="6" id="KW-1185">Reference proteome</keyword>
<dbReference type="EMBL" id="AHMO02000008">
    <property type="protein sequence ID" value="EQA45191.1"/>
    <property type="molecule type" value="Genomic_DNA"/>
</dbReference>
<dbReference type="InterPro" id="IPR000184">
    <property type="entry name" value="Bac_surfAg_D15"/>
</dbReference>
<evidence type="ECO:0000313" key="6">
    <source>
        <dbReference type="Proteomes" id="UP000015454"/>
    </source>
</evidence>
<sequence>MNSEMSESMSRSMKIRKVRNIVCMLVLLYAFESVRAEAPPPTGGCEKPTPRLNLPFPMDATKQLCKKDLDQKKEGWYPTGLPLINSDPNEGIGYGVRAYAYNNGKKSDPLFDYTPYRVRFFAQYFNTNKNAQYHQLSLDMPFIANTQWRLRADAFLTITPTTLYFGIGQDSMKNLSYHDRNQPAGNLSTNATYQDQSQNLDYWRPGGPQDPVRYGGNTYAGVPSQPGFVVTDRMYNRYQIQTPMINLSTERSYVGGTVRLVAGIKASDNIVHTFDGKFVQGHDPLLGGDPLNYGAKVPNGKTRLTQDQEAGKILGFGGGFVNTVRIGLVYDTRDFEPDPNSGVFLEGTYEKSSKAIGSDFDFQKYFAQGKFFYSPFPKVFDKLVLASRFGMGLTDGNTPFFEYRNMWGTEGVIGGLGGLRTLRGYKQDRFVGRVMGWGNLEIRWKFAEASVGSEYFAFNIVPFFDFGRVWDDEHKIGTQGYKYSEGLGLRIAWNQATIIMIDYAKSREDEQLFVNFSHVF</sequence>
<dbReference type="Pfam" id="PF19412">
    <property type="entry name" value="DUF5982"/>
    <property type="match status" value="1"/>
</dbReference>
<gene>
    <name evidence="5" type="ORF">LEP1GSC050_2047</name>
</gene>
<dbReference type="PANTHER" id="PTHR34597">
    <property type="entry name" value="SLR1661 PROTEIN"/>
    <property type="match status" value="1"/>
</dbReference>
<evidence type="ECO:0000313" key="5">
    <source>
        <dbReference type="EMBL" id="EQA45191.1"/>
    </source>
</evidence>
<dbReference type="GO" id="GO:0098046">
    <property type="term" value="C:type V protein secretion system complex"/>
    <property type="evidence" value="ECO:0007669"/>
    <property type="project" value="TreeGrafter"/>
</dbReference>
<dbReference type="GO" id="GO:0008320">
    <property type="term" value="F:protein transmembrane transporter activity"/>
    <property type="evidence" value="ECO:0007669"/>
    <property type="project" value="TreeGrafter"/>
</dbReference>
<dbReference type="NCBIfam" id="NF047779">
    <property type="entry name" value="Omp85_fam"/>
    <property type="match status" value="1"/>
</dbReference>
<dbReference type="Gene3D" id="2.40.160.50">
    <property type="entry name" value="membrane protein fhac: a member of the omp85/tpsb transporter family"/>
    <property type="match status" value="1"/>
</dbReference>
<dbReference type="STRING" id="1049789.LEP1GSC050_2047"/>
<reference evidence="5" key="1">
    <citation type="submission" date="2013-05" db="EMBL/GenBank/DDBJ databases">
        <authorList>
            <person name="Harkins D.M."/>
            <person name="Durkin A.S."/>
            <person name="Brinkac L.M."/>
            <person name="Haft D.H."/>
            <person name="Selengut J.D."/>
            <person name="Sanka R."/>
            <person name="DePew J."/>
            <person name="Purushe J."/>
            <person name="Hartskeerl R.A."/>
            <person name="Ahmed A."/>
            <person name="van der Linden H."/>
            <person name="Goris M.G.A."/>
            <person name="Vinetz J.M."/>
            <person name="Sutton G.G."/>
            <person name="Nierman W.C."/>
            <person name="Fouts D.E."/>
        </authorList>
    </citation>
    <scope>NUCLEOTIDE SEQUENCE [LARGE SCALE GENOMIC DNA]</scope>
    <source>
        <strain evidence="5">5399</strain>
    </source>
</reference>
<evidence type="ECO:0000256" key="1">
    <source>
        <dbReference type="ARBA" id="ARBA00004370"/>
    </source>
</evidence>
<evidence type="ECO:0000259" key="4">
    <source>
        <dbReference type="Pfam" id="PF19412"/>
    </source>
</evidence>
<proteinExistence type="predicted"/>
<keyword evidence="2" id="KW-0472">Membrane</keyword>
<feature type="domain" description="DUF5982" evidence="4">
    <location>
        <begin position="54"/>
        <end position="117"/>
    </location>
</feature>
<dbReference type="GO" id="GO:0046819">
    <property type="term" value="P:protein secretion by the type V secretion system"/>
    <property type="evidence" value="ECO:0007669"/>
    <property type="project" value="TreeGrafter"/>
</dbReference>
<dbReference type="Proteomes" id="UP000015454">
    <property type="component" value="Unassembled WGS sequence"/>
</dbReference>
<evidence type="ECO:0000259" key="3">
    <source>
        <dbReference type="Pfam" id="PF01103"/>
    </source>
</evidence>
<dbReference type="GO" id="GO:0019867">
    <property type="term" value="C:outer membrane"/>
    <property type="evidence" value="ECO:0007669"/>
    <property type="project" value="InterPro"/>
</dbReference>
<accession>T0FBE7</accession>
<feature type="domain" description="Bacterial surface antigen (D15)" evidence="3">
    <location>
        <begin position="187"/>
        <end position="505"/>
    </location>
</feature>
<dbReference type="Pfam" id="PF01103">
    <property type="entry name" value="Omp85"/>
    <property type="match status" value="1"/>
</dbReference>
<dbReference type="InterPro" id="IPR046024">
    <property type="entry name" value="DUF5982"/>
</dbReference>
<dbReference type="PANTHER" id="PTHR34597:SF3">
    <property type="entry name" value="OUTER MEMBRANE TRANSPORTER CDIB"/>
    <property type="match status" value="1"/>
</dbReference>
<comment type="caution">
    <text evidence="5">The sequence shown here is derived from an EMBL/GenBank/DDBJ whole genome shotgun (WGS) entry which is preliminary data.</text>
</comment>
<comment type="subcellular location">
    <subcellularLocation>
        <location evidence="1">Membrane</location>
    </subcellularLocation>
</comment>
<protein>
    <submittedName>
        <fullName evidence="5">Outer membrane protein, OMP85 family</fullName>
    </submittedName>
</protein>
<name>T0FBE7_9LEPT</name>
<organism evidence="5 6">
    <name type="scientific">Leptospira broomii serovar Hurstbridge str. 5399</name>
    <dbReference type="NCBI Taxonomy" id="1049789"/>
    <lineage>
        <taxon>Bacteria</taxon>
        <taxon>Pseudomonadati</taxon>
        <taxon>Spirochaetota</taxon>
        <taxon>Spirochaetia</taxon>
        <taxon>Leptospirales</taxon>
        <taxon>Leptospiraceae</taxon>
        <taxon>Leptospira</taxon>
    </lineage>
</organism>
<dbReference type="InterPro" id="IPR051544">
    <property type="entry name" value="TPS_OM_transporter"/>
</dbReference>